<dbReference type="GO" id="GO:0016020">
    <property type="term" value="C:membrane"/>
    <property type="evidence" value="ECO:0007669"/>
    <property type="project" value="UniProtKB-SubCell"/>
</dbReference>
<evidence type="ECO:0000256" key="7">
    <source>
        <dbReference type="ARBA" id="ARBA00023180"/>
    </source>
</evidence>
<dbReference type="Proteomes" id="UP000030753">
    <property type="component" value="Unassembled WGS sequence"/>
</dbReference>
<feature type="transmembrane region" description="Helical" evidence="9">
    <location>
        <begin position="264"/>
        <end position="284"/>
    </location>
</feature>
<feature type="compositionally biased region" description="Polar residues" evidence="8">
    <location>
        <begin position="14"/>
        <end position="24"/>
    </location>
</feature>
<name>W9HBI9_FUSOX</name>
<feature type="transmembrane region" description="Helical" evidence="9">
    <location>
        <begin position="359"/>
        <end position="382"/>
    </location>
</feature>
<accession>W9HBI9</accession>
<reference evidence="11 12" key="1">
    <citation type="submission" date="2011-06" db="EMBL/GenBank/DDBJ databases">
        <title>The Genome Sequence of Fusarium oxysporum FOSC 3-a.</title>
        <authorList>
            <consortium name="The Broad Institute Genome Sequencing Platform"/>
            <person name="Ma L.-J."/>
            <person name="Gale L.R."/>
            <person name="Schwartz D.C."/>
            <person name="Zhou S."/>
            <person name="Corby-Kistler H."/>
            <person name="Young S.K."/>
            <person name="Zeng Q."/>
            <person name="Gargeya S."/>
            <person name="Fitzgerald M."/>
            <person name="Haas B."/>
            <person name="Abouelleil A."/>
            <person name="Alvarado L."/>
            <person name="Arachchi H.M."/>
            <person name="Berlin A."/>
            <person name="Brown A."/>
            <person name="Chapman S.B."/>
            <person name="Chen Z."/>
            <person name="Dunbar C."/>
            <person name="Freedman E."/>
            <person name="Gearin G."/>
            <person name="Gellesch M."/>
            <person name="Goldberg J."/>
            <person name="Griggs A."/>
            <person name="Gujja S."/>
            <person name="Heiman D."/>
            <person name="Howarth C."/>
            <person name="Larson L."/>
            <person name="Lui A."/>
            <person name="MacDonald P.J.P."/>
            <person name="Mehta T."/>
            <person name="Montmayeur A."/>
            <person name="Murphy C."/>
            <person name="Neiman D."/>
            <person name="Pearson M."/>
            <person name="Priest M."/>
            <person name="Roberts A."/>
            <person name="Saif S."/>
            <person name="Shea T."/>
            <person name="Shenoy N."/>
            <person name="Sisk P."/>
            <person name="Stolte C."/>
            <person name="Sykes S."/>
            <person name="Wortman J."/>
            <person name="Nusbaum C."/>
            <person name="Birren B."/>
        </authorList>
    </citation>
    <scope>NUCLEOTIDE SEQUENCE [LARGE SCALE GENOMIC DNA]</scope>
    <source>
        <strain evidence="12">FOSC 3-a</strain>
    </source>
</reference>
<feature type="transmembrane region" description="Helical" evidence="9">
    <location>
        <begin position="135"/>
        <end position="154"/>
    </location>
</feature>
<feature type="transmembrane region" description="Helical" evidence="9">
    <location>
        <begin position="58"/>
        <end position="78"/>
    </location>
</feature>
<feature type="transmembrane region" description="Helical" evidence="9">
    <location>
        <begin position="107"/>
        <end position="128"/>
    </location>
</feature>
<dbReference type="GO" id="GO:0022857">
    <property type="term" value="F:transmembrane transporter activity"/>
    <property type="evidence" value="ECO:0007669"/>
    <property type="project" value="InterPro"/>
</dbReference>
<comment type="similarity">
    <text evidence="2">Belongs to the major facilitator superfamily. Monocarboxylate porter (TC 2.A.1.13) family.</text>
</comment>
<dbReference type="SUPFAM" id="SSF103473">
    <property type="entry name" value="MFS general substrate transporter"/>
    <property type="match status" value="1"/>
</dbReference>
<dbReference type="InterPro" id="IPR036259">
    <property type="entry name" value="MFS_trans_sf"/>
</dbReference>
<evidence type="ECO:0000256" key="6">
    <source>
        <dbReference type="ARBA" id="ARBA00023136"/>
    </source>
</evidence>
<dbReference type="EMBL" id="JH717853">
    <property type="protein sequence ID" value="EWY79893.1"/>
    <property type="molecule type" value="Genomic_DNA"/>
</dbReference>
<gene>
    <name evidence="11" type="ORF">FOYG_16958</name>
</gene>
<evidence type="ECO:0000256" key="8">
    <source>
        <dbReference type="SAM" id="MobiDB-lite"/>
    </source>
</evidence>
<keyword evidence="4 9" id="KW-0812">Transmembrane</keyword>
<dbReference type="AlphaFoldDB" id="W9HBI9"/>
<feature type="transmembrane region" description="Helical" evidence="9">
    <location>
        <begin position="422"/>
        <end position="443"/>
    </location>
</feature>
<keyword evidence="3" id="KW-0813">Transport</keyword>
<dbReference type="PANTHER" id="PTHR11360:SF224">
    <property type="entry name" value="MAJOR FACILITATOR SUPERFAMILY (MFS) PROFILE DOMAIN-CONTAINING PROTEIN-RELATED"/>
    <property type="match status" value="1"/>
</dbReference>
<feature type="transmembrane region" description="Helical" evidence="9">
    <location>
        <begin position="394"/>
        <end position="416"/>
    </location>
</feature>
<dbReference type="CDD" id="cd17352">
    <property type="entry name" value="MFS_MCT_SLC16"/>
    <property type="match status" value="1"/>
</dbReference>
<dbReference type="InterPro" id="IPR020846">
    <property type="entry name" value="MFS_dom"/>
</dbReference>
<keyword evidence="6 9" id="KW-0472">Membrane</keyword>
<evidence type="ECO:0000313" key="11">
    <source>
        <dbReference type="EMBL" id="EWY79893.1"/>
    </source>
</evidence>
<evidence type="ECO:0000256" key="2">
    <source>
        <dbReference type="ARBA" id="ARBA00006727"/>
    </source>
</evidence>
<organism evidence="11 12">
    <name type="scientific">Fusarium oxysporum NRRL 32931</name>
    <dbReference type="NCBI Taxonomy" id="660029"/>
    <lineage>
        <taxon>Eukaryota</taxon>
        <taxon>Fungi</taxon>
        <taxon>Dikarya</taxon>
        <taxon>Ascomycota</taxon>
        <taxon>Pezizomycotina</taxon>
        <taxon>Sordariomycetes</taxon>
        <taxon>Hypocreomycetidae</taxon>
        <taxon>Hypocreales</taxon>
        <taxon>Nectriaceae</taxon>
        <taxon>Fusarium</taxon>
        <taxon>Fusarium oxysporum species complex</taxon>
    </lineage>
</organism>
<protein>
    <recommendedName>
        <fullName evidence="10">Major facilitator superfamily (MFS) profile domain-containing protein</fullName>
    </recommendedName>
</protein>
<keyword evidence="5 9" id="KW-1133">Transmembrane helix</keyword>
<dbReference type="Gene3D" id="1.20.1250.20">
    <property type="entry name" value="MFS general substrate transporter like domains"/>
    <property type="match status" value="2"/>
</dbReference>
<keyword evidence="7" id="KW-0325">Glycoprotein</keyword>
<comment type="subcellular location">
    <subcellularLocation>
        <location evidence="1">Membrane</location>
        <topology evidence="1">Multi-pass membrane protein</topology>
    </subcellularLocation>
</comment>
<dbReference type="HOGENOM" id="CLU_001265_1_0_1"/>
<dbReference type="Pfam" id="PF07690">
    <property type="entry name" value="MFS_1"/>
    <property type="match status" value="1"/>
</dbReference>
<dbReference type="PROSITE" id="PS50850">
    <property type="entry name" value="MFS"/>
    <property type="match status" value="1"/>
</dbReference>
<evidence type="ECO:0000256" key="3">
    <source>
        <dbReference type="ARBA" id="ARBA00022448"/>
    </source>
</evidence>
<feature type="transmembrane region" description="Helical" evidence="9">
    <location>
        <begin position="224"/>
        <end position="244"/>
    </location>
</feature>
<evidence type="ECO:0000256" key="1">
    <source>
        <dbReference type="ARBA" id="ARBA00004141"/>
    </source>
</evidence>
<feature type="transmembrane region" description="Helical" evidence="9">
    <location>
        <begin position="304"/>
        <end position="322"/>
    </location>
</feature>
<evidence type="ECO:0000256" key="9">
    <source>
        <dbReference type="SAM" id="Phobius"/>
    </source>
</evidence>
<dbReference type="InterPro" id="IPR011701">
    <property type="entry name" value="MFS"/>
</dbReference>
<evidence type="ECO:0000256" key="4">
    <source>
        <dbReference type="ARBA" id="ARBA00022692"/>
    </source>
</evidence>
<dbReference type="InterPro" id="IPR050327">
    <property type="entry name" value="Proton-linked_MCT"/>
</dbReference>
<feature type="transmembrane region" description="Helical" evidence="9">
    <location>
        <begin position="195"/>
        <end position="218"/>
    </location>
</feature>
<evidence type="ECO:0000313" key="12">
    <source>
        <dbReference type="Proteomes" id="UP000030753"/>
    </source>
</evidence>
<evidence type="ECO:0000259" key="10">
    <source>
        <dbReference type="PROSITE" id="PS50850"/>
    </source>
</evidence>
<feature type="transmembrane region" description="Helical" evidence="9">
    <location>
        <begin position="334"/>
        <end position="353"/>
    </location>
</feature>
<proteinExistence type="inferred from homology"/>
<feature type="domain" description="Major facilitator superfamily (MFS) profile" evidence="10">
    <location>
        <begin position="59"/>
        <end position="448"/>
    </location>
</feature>
<dbReference type="PANTHER" id="PTHR11360">
    <property type="entry name" value="MONOCARBOXYLATE TRANSPORTER"/>
    <property type="match status" value="1"/>
</dbReference>
<evidence type="ECO:0000256" key="5">
    <source>
        <dbReference type="ARBA" id="ARBA00022989"/>
    </source>
</evidence>
<feature type="region of interest" description="Disordered" evidence="8">
    <location>
        <begin position="1"/>
        <end position="36"/>
    </location>
</feature>
<feature type="transmembrane region" description="Helical" evidence="9">
    <location>
        <begin position="160"/>
        <end position="183"/>
    </location>
</feature>
<sequence length="456" mass="49011">MSNSCTRTPVEPLTSDTQPESAPNHSDDSDNQQGLSTSHVEKAKGLRAPGSEAPDGGIVAWLVVLGVWCTIFCSSGWLNIESTLGIGVFQEYYQNDLLSDYNPSTVAWIPSLQIFFMFGMGPIVGSLYDRFGHRWLILGGSLLHVFGIMMTSLSTEYYQILLAQGVCSALGVSAIFQPSLACIHGWFDKKRGTAFGIVTTGSSVGGVIFPIMVTRLISKVGFAWSMRIGAFVVLFLLIIANLTIRAYTTPHPQNRSLAQLRRPFMEVEFVFVAVGFLFLTYGIFVPLDYLSAQALDAGMDPNLSQYLIPVLNAASLFGRLSAGSLADRFGKYNMFIASCCLSGIWVLGLWIPIDNDQSLIAFAILFGFCSGAYVSLISPLIAQISPMSEIGLRTGLAFFLASIGGLTTSPISGAILDGASGWTGVKTFSGVLCMAGTGFVFAARIHRTGWKLGAAV</sequence>